<proteinExistence type="inferred from homology"/>
<evidence type="ECO:0000313" key="6">
    <source>
        <dbReference type="Proteomes" id="UP000799778"/>
    </source>
</evidence>
<dbReference type="InterPro" id="IPR013785">
    <property type="entry name" value="Aldolase_TIM"/>
</dbReference>
<protein>
    <submittedName>
        <fullName evidence="5">Dihydrodipicolinate synthetase family protein</fullName>
    </submittedName>
</protein>
<dbReference type="AlphaFoldDB" id="A0A6A5X6U5"/>
<dbReference type="SMART" id="SM01130">
    <property type="entry name" value="DHDPS"/>
    <property type="match status" value="1"/>
</dbReference>
<accession>A0A6A5X6U5</accession>
<dbReference type="PANTHER" id="PTHR12128">
    <property type="entry name" value="DIHYDRODIPICOLINATE SYNTHASE"/>
    <property type="match status" value="1"/>
</dbReference>
<dbReference type="InterPro" id="IPR002220">
    <property type="entry name" value="DapA-like"/>
</dbReference>
<dbReference type="SUPFAM" id="SSF51569">
    <property type="entry name" value="Aldolase"/>
    <property type="match status" value="1"/>
</dbReference>
<dbReference type="Gene3D" id="3.20.20.70">
    <property type="entry name" value="Aldolase class I"/>
    <property type="match status" value="1"/>
</dbReference>
<gene>
    <name evidence="5" type="ORF">BU24DRAFT_94049</name>
</gene>
<reference evidence="5" key="1">
    <citation type="journal article" date="2020" name="Stud. Mycol.">
        <title>101 Dothideomycetes genomes: a test case for predicting lifestyles and emergence of pathogens.</title>
        <authorList>
            <person name="Haridas S."/>
            <person name="Albert R."/>
            <person name="Binder M."/>
            <person name="Bloem J."/>
            <person name="Labutti K."/>
            <person name="Salamov A."/>
            <person name="Andreopoulos B."/>
            <person name="Baker S."/>
            <person name="Barry K."/>
            <person name="Bills G."/>
            <person name="Bluhm B."/>
            <person name="Cannon C."/>
            <person name="Castanera R."/>
            <person name="Culley D."/>
            <person name="Daum C."/>
            <person name="Ezra D."/>
            <person name="Gonzalez J."/>
            <person name="Henrissat B."/>
            <person name="Kuo A."/>
            <person name="Liang C."/>
            <person name="Lipzen A."/>
            <person name="Lutzoni F."/>
            <person name="Magnuson J."/>
            <person name="Mondo S."/>
            <person name="Nolan M."/>
            <person name="Ohm R."/>
            <person name="Pangilinan J."/>
            <person name="Park H.-J."/>
            <person name="Ramirez L."/>
            <person name="Alfaro M."/>
            <person name="Sun H."/>
            <person name="Tritt A."/>
            <person name="Yoshinaga Y."/>
            <person name="Zwiers L.-H."/>
            <person name="Turgeon B."/>
            <person name="Goodwin S."/>
            <person name="Spatafora J."/>
            <person name="Crous P."/>
            <person name="Grigoriev I."/>
        </authorList>
    </citation>
    <scope>NUCLEOTIDE SEQUENCE</scope>
    <source>
        <strain evidence="5">CBS 175.79</strain>
    </source>
</reference>
<dbReference type="PANTHER" id="PTHR12128:SF66">
    <property type="entry name" value="4-HYDROXY-2-OXOGLUTARATE ALDOLASE, MITOCHONDRIAL"/>
    <property type="match status" value="1"/>
</dbReference>
<evidence type="ECO:0000313" key="5">
    <source>
        <dbReference type="EMBL" id="KAF2008606.1"/>
    </source>
</evidence>
<dbReference type="RefSeq" id="XP_033376945.1">
    <property type="nucleotide sequence ID" value="XM_033534827.1"/>
</dbReference>
<evidence type="ECO:0000256" key="4">
    <source>
        <dbReference type="PIRSR" id="PIRSR001365-2"/>
    </source>
</evidence>
<dbReference type="Pfam" id="PF00701">
    <property type="entry name" value="DHDPS"/>
    <property type="match status" value="1"/>
</dbReference>
<keyword evidence="6" id="KW-1185">Reference proteome</keyword>
<organism evidence="5 6">
    <name type="scientific">Aaosphaeria arxii CBS 175.79</name>
    <dbReference type="NCBI Taxonomy" id="1450172"/>
    <lineage>
        <taxon>Eukaryota</taxon>
        <taxon>Fungi</taxon>
        <taxon>Dikarya</taxon>
        <taxon>Ascomycota</taxon>
        <taxon>Pezizomycotina</taxon>
        <taxon>Dothideomycetes</taxon>
        <taxon>Pleosporomycetidae</taxon>
        <taxon>Pleosporales</taxon>
        <taxon>Pleosporales incertae sedis</taxon>
        <taxon>Aaosphaeria</taxon>
    </lineage>
</organism>
<name>A0A6A5X6U5_9PLEO</name>
<dbReference type="PRINTS" id="PR00146">
    <property type="entry name" value="DHPICSNTHASE"/>
</dbReference>
<dbReference type="Proteomes" id="UP000799778">
    <property type="component" value="Unassembled WGS sequence"/>
</dbReference>
<dbReference type="GO" id="GO:0008840">
    <property type="term" value="F:4-hydroxy-tetrahydrodipicolinate synthase activity"/>
    <property type="evidence" value="ECO:0007669"/>
    <property type="project" value="TreeGrafter"/>
</dbReference>
<evidence type="ECO:0000256" key="2">
    <source>
        <dbReference type="PIRNR" id="PIRNR001365"/>
    </source>
</evidence>
<dbReference type="OrthoDB" id="191315at2759"/>
<dbReference type="GeneID" id="54292224"/>
<evidence type="ECO:0000256" key="3">
    <source>
        <dbReference type="PIRSR" id="PIRSR001365-1"/>
    </source>
</evidence>
<feature type="active site" description="Proton donor/acceptor" evidence="3">
    <location>
        <position position="144"/>
    </location>
</feature>
<dbReference type="EMBL" id="ML978082">
    <property type="protein sequence ID" value="KAF2008606.1"/>
    <property type="molecule type" value="Genomic_DNA"/>
</dbReference>
<feature type="active site" description="Schiff-base intermediate with substrate" evidence="3">
    <location>
        <position position="175"/>
    </location>
</feature>
<feature type="binding site" evidence="4">
    <location>
        <position position="218"/>
    </location>
    <ligand>
        <name>pyruvate</name>
        <dbReference type="ChEBI" id="CHEBI:15361"/>
    </ligand>
</feature>
<comment type="similarity">
    <text evidence="2">Belongs to the DapA family.</text>
</comment>
<sequence>MPISKPPFGVYTPLVTFFNEDESIDVVATKQHAKRMAEGGVAGLVLQGSNGEAPHLDHGERAQIIRTIRSHLNELRFTKVKLIVGCGAASVRETLTLISEARQAGADYALVLPPAYWAAAMTPAVVENFFNAVAAEAELPFLIYNFPAVTSGIDISSDAIIRLAKANPGKIVGCKLTCGNLGKLQRVWSSLPEDEFAAFAGKSDFMLPGLVAGSNGVIAALANIVPATHVKLIQLWNEGKLQEARQLQSRLSNADGALQKVGVAGVKAVVSRYFGYGRGIGRRPLGNTSIDAMSKDVLGPLEDIIRLEEKYARQSGKL</sequence>
<dbReference type="CDD" id="cd00408">
    <property type="entry name" value="DHDPS-like"/>
    <property type="match status" value="1"/>
</dbReference>
<dbReference type="PIRSF" id="PIRSF001365">
    <property type="entry name" value="DHDPS"/>
    <property type="match status" value="1"/>
</dbReference>
<keyword evidence="1 2" id="KW-0456">Lyase</keyword>
<evidence type="ECO:0000256" key="1">
    <source>
        <dbReference type="ARBA" id="ARBA00023239"/>
    </source>
</evidence>